<dbReference type="Proteomes" id="UP000242188">
    <property type="component" value="Unassembled WGS sequence"/>
</dbReference>
<sequence>MAAEYLQCQSCHRKVISWKSRVVQQLDLGHRLQFPILMTHRLACDVRVITMLWQRGLGNSSTQLYQKLEEQHSQEHLRKLALYLTECEGFCSSSLVVKPSFQKPPEKRPLPRPQWLLTAYCQDVMLRLDEVKASITSTFGRVLKMDSTKKMAKKLAGHGTGTAAWVTNVGNEQGQVLNSLLTASEGQGLTDLSRGLVRRYAQAGVPPPIVLYVDRDCCGQSSTKQLFRDWPHLSICLDIWHFMRRFSAHPLYGTFMSRLSQAIFRWSSQDLEHLKQAKWAELTCIELEGASDYTVEEHISKKELASHCRRQTRETEETTANIQGLLKAFDGDHGCDTTGVPLFDTTRMWEVWDSQQRHVACIQDMEGQQLYTRTGTKVKGGVPLPVYRCARGSTSLESFHLHLNRFIPGTSASDLHFQAYLLEGLVRWNEDRANAALDVTASKQELRSYSGPLRHATPQTDSAKQCLEPSYLQTLLSQGPTRENSSV</sequence>
<keyword evidence="3" id="KW-1185">Reference proteome</keyword>
<gene>
    <name evidence="2" type="ORF">KP79_PYT26070</name>
</gene>
<protein>
    <recommendedName>
        <fullName evidence="1">DUF6729 domain-containing protein</fullName>
    </recommendedName>
</protein>
<organism evidence="2 3">
    <name type="scientific">Mizuhopecten yessoensis</name>
    <name type="common">Japanese scallop</name>
    <name type="synonym">Patinopecten yessoensis</name>
    <dbReference type="NCBI Taxonomy" id="6573"/>
    <lineage>
        <taxon>Eukaryota</taxon>
        <taxon>Metazoa</taxon>
        <taxon>Spiralia</taxon>
        <taxon>Lophotrochozoa</taxon>
        <taxon>Mollusca</taxon>
        <taxon>Bivalvia</taxon>
        <taxon>Autobranchia</taxon>
        <taxon>Pteriomorphia</taxon>
        <taxon>Pectinida</taxon>
        <taxon>Pectinoidea</taxon>
        <taxon>Pectinidae</taxon>
        <taxon>Mizuhopecten</taxon>
    </lineage>
</organism>
<evidence type="ECO:0000313" key="2">
    <source>
        <dbReference type="EMBL" id="OWF35733.1"/>
    </source>
</evidence>
<comment type="caution">
    <text evidence="2">The sequence shown here is derived from an EMBL/GenBank/DDBJ whole genome shotgun (WGS) entry which is preliminary data.</text>
</comment>
<dbReference type="AlphaFoldDB" id="A0A210PGW7"/>
<dbReference type="Pfam" id="PF20499">
    <property type="entry name" value="DUF6729"/>
    <property type="match status" value="1"/>
</dbReference>
<evidence type="ECO:0000259" key="1">
    <source>
        <dbReference type="Pfam" id="PF20499"/>
    </source>
</evidence>
<feature type="domain" description="DUF6729" evidence="1">
    <location>
        <begin position="1"/>
        <end position="125"/>
    </location>
</feature>
<proteinExistence type="predicted"/>
<dbReference type="PANTHER" id="PTHR24401:SF29">
    <property type="entry name" value="SI:CH211-243P7.3-RELATED"/>
    <property type="match status" value="1"/>
</dbReference>
<dbReference type="OrthoDB" id="6150720at2759"/>
<dbReference type="EMBL" id="NEDP02076711">
    <property type="protein sequence ID" value="OWF35733.1"/>
    <property type="molecule type" value="Genomic_DNA"/>
</dbReference>
<evidence type="ECO:0000313" key="3">
    <source>
        <dbReference type="Proteomes" id="UP000242188"/>
    </source>
</evidence>
<accession>A0A210PGW7</accession>
<name>A0A210PGW7_MIZYE</name>
<dbReference type="PANTHER" id="PTHR24401">
    <property type="entry name" value="SI:CH211-243P7.3-RELATED"/>
    <property type="match status" value="1"/>
</dbReference>
<reference evidence="2 3" key="1">
    <citation type="journal article" date="2017" name="Nat. Ecol. Evol.">
        <title>Scallop genome provides insights into evolution of bilaterian karyotype and development.</title>
        <authorList>
            <person name="Wang S."/>
            <person name="Zhang J."/>
            <person name="Jiao W."/>
            <person name="Li J."/>
            <person name="Xun X."/>
            <person name="Sun Y."/>
            <person name="Guo X."/>
            <person name="Huan P."/>
            <person name="Dong B."/>
            <person name="Zhang L."/>
            <person name="Hu X."/>
            <person name="Sun X."/>
            <person name="Wang J."/>
            <person name="Zhao C."/>
            <person name="Wang Y."/>
            <person name="Wang D."/>
            <person name="Huang X."/>
            <person name="Wang R."/>
            <person name="Lv J."/>
            <person name="Li Y."/>
            <person name="Zhang Z."/>
            <person name="Liu B."/>
            <person name="Lu W."/>
            <person name="Hui Y."/>
            <person name="Liang J."/>
            <person name="Zhou Z."/>
            <person name="Hou R."/>
            <person name="Li X."/>
            <person name="Liu Y."/>
            <person name="Li H."/>
            <person name="Ning X."/>
            <person name="Lin Y."/>
            <person name="Zhao L."/>
            <person name="Xing Q."/>
            <person name="Dou J."/>
            <person name="Li Y."/>
            <person name="Mao J."/>
            <person name="Guo H."/>
            <person name="Dou H."/>
            <person name="Li T."/>
            <person name="Mu C."/>
            <person name="Jiang W."/>
            <person name="Fu Q."/>
            <person name="Fu X."/>
            <person name="Miao Y."/>
            <person name="Liu J."/>
            <person name="Yu Q."/>
            <person name="Li R."/>
            <person name="Liao H."/>
            <person name="Li X."/>
            <person name="Kong Y."/>
            <person name="Jiang Z."/>
            <person name="Chourrout D."/>
            <person name="Li R."/>
            <person name="Bao Z."/>
        </authorList>
    </citation>
    <scope>NUCLEOTIDE SEQUENCE [LARGE SCALE GENOMIC DNA]</scope>
    <source>
        <strain evidence="2 3">PY_sf001</strain>
    </source>
</reference>
<dbReference type="InterPro" id="IPR046616">
    <property type="entry name" value="DUF6729"/>
</dbReference>